<dbReference type="Gene3D" id="2.60.120.10">
    <property type="entry name" value="Jelly Rolls"/>
    <property type="match status" value="2"/>
</dbReference>
<dbReference type="PROSITE" id="PS00211">
    <property type="entry name" value="ABC_TRANSPORTER_1"/>
    <property type="match status" value="1"/>
</dbReference>
<evidence type="ECO:0000256" key="1">
    <source>
        <dbReference type="ARBA" id="ARBA00004651"/>
    </source>
</evidence>
<feature type="domain" description="ABC transporter" evidence="13">
    <location>
        <begin position="809"/>
        <end position="1045"/>
    </location>
</feature>
<feature type="domain" description="ABC transmembrane type-1" evidence="14">
    <location>
        <begin position="494"/>
        <end position="773"/>
    </location>
</feature>
<dbReference type="PROSITE" id="PS50042">
    <property type="entry name" value="CNMP_BINDING_3"/>
    <property type="match status" value="2"/>
</dbReference>
<evidence type="ECO:0000256" key="8">
    <source>
        <dbReference type="ARBA" id="ARBA00022989"/>
    </source>
</evidence>
<comment type="caution">
    <text evidence="16">The sequence shown here is derived from an EMBL/GenBank/DDBJ whole genome shotgun (WGS) entry which is preliminary data.</text>
</comment>
<dbReference type="RefSeq" id="WP_377744447.1">
    <property type="nucleotide sequence ID" value="NZ_CAJZAG010000003.1"/>
</dbReference>
<feature type="transmembrane region" description="Helical" evidence="11">
    <location>
        <begin position="601"/>
        <end position="624"/>
    </location>
</feature>
<evidence type="ECO:0000256" key="2">
    <source>
        <dbReference type="ARBA" id="ARBA00022475"/>
    </source>
</evidence>
<evidence type="ECO:0000256" key="4">
    <source>
        <dbReference type="ARBA" id="ARBA00022692"/>
    </source>
</evidence>
<dbReference type="GO" id="GO:0005524">
    <property type="term" value="F:ATP binding"/>
    <property type="evidence" value="ECO:0007669"/>
    <property type="project" value="UniProtKB-KW"/>
</dbReference>
<evidence type="ECO:0000256" key="6">
    <source>
        <dbReference type="ARBA" id="ARBA00022801"/>
    </source>
</evidence>
<dbReference type="SMART" id="SM00382">
    <property type="entry name" value="AAA"/>
    <property type="match status" value="1"/>
</dbReference>
<keyword evidence="17" id="KW-1185">Reference proteome</keyword>
<reference evidence="16 17" key="1">
    <citation type="submission" date="2021-08" db="EMBL/GenBank/DDBJ databases">
        <authorList>
            <person name="Peeters C."/>
        </authorList>
    </citation>
    <scope>NUCLEOTIDE SEQUENCE [LARGE SCALE GENOMIC DNA]</scope>
    <source>
        <strain evidence="16 17">LMG 32289</strain>
    </source>
</reference>
<feature type="domain" description="Cyclic nucleotide-binding" evidence="12">
    <location>
        <begin position="50"/>
        <end position="152"/>
    </location>
</feature>
<keyword evidence="5" id="KW-0547">Nucleotide-binding</keyword>
<dbReference type="InterPro" id="IPR018490">
    <property type="entry name" value="cNMP-bd_dom_sf"/>
</dbReference>
<feature type="transmembrane region" description="Helical" evidence="11">
    <location>
        <begin position="712"/>
        <end position="738"/>
    </location>
</feature>
<feature type="transmembrane region" description="Helical" evidence="11">
    <location>
        <begin position="490"/>
        <end position="512"/>
    </location>
</feature>
<dbReference type="CDD" id="cd02418">
    <property type="entry name" value="Peptidase_C39B"/>
    <property type="match status" value="1"/>
</dbReference>
<comment type="subcellular location">
    <subcellularLocation>
        <location evidence="1">Cell membrane</location>
        <topology evidence="1">Multi-pass membrane protein</topology>
    </subcellularLocation>
</comment>
<dbReference type="PROSITE" id="PS50990">
    <property type="entry name" value="PEPTIDASE_C39"/>
    <property type="match status" value="1"/>
</dbReference>
<keyword evidence="2" id="KW-1003">Cell membrane</keyword>
<feature type="transmembrane region" description="Helical" evidence="11">
    <location>
        <begin position="524"/>
        <end position="542"/>
    </location>
</feature>
<evidence type="ECO:0000313" key="16">
    <source>
        <dbReference type="EMBL" id="CAG9168987.1"/>
    </source>
</evidence>
<dbReference type="Gene3D" id="3.90.70.10">
    <property type="entry name" value="Cysteine proteinases"/>
    <property type="match status" value="1"/>
</dbReference>
<dbReference type="PANTHER" id="PTHR43394:SF1">
    <property type="entry name" value="ATP-BINDING CASSETTE SUB-FAMILY B MEMBER 10, MITOCHONDRIAL"/>
    <property type="match status" value="1"/>
</dbReference>
<keyword evidence="4 11" id="KW-0812">Transmembrane</keyword>
<dbReference type="Pfam" id="PF00005">
    <property type="entry name" value="ABC_tran"/>
    <property type="match status" value="1"/>
</dbReference>
<evidence type="ECO:0000259" key="13">
    <source>
        <dbReference type="PROSITE" id="PS50893"/>
    </source>
</evidence>
<dbReference type="PROSITE" id="PS50893">
    <property type="entry name" value="ABC_TRANSPORTER_2"/>
    <property type="match status" value="1"/>
</dbReference>
<sequence length="1050" mass="116054">MSSKPASEMAPGTAAGASSGAPADLSPPSSPSAPPDAHGVLVDFLATVEILSSLTRPELERLATSARTLQFGFGDTVCNAGEPADGLFIVRSGSVRVFNEEHGKEISMGVRKTGEVFADIAMLREYRHESSVRASGKTELLCIPRAVSEAVVAANPAALAFITSYVAISSAGGSVARLFDLRGKLDRSELEDAVRSVGVKRVTAGREILRQDGRDDRRLYVVRQGTVRIVRTEDGESYPLATLGQGDIFGERACVMRQEQIASAIAETDVRLLVIPEKTVQLILERNGKLREVLEERIRVIDRELHRQQKLAERRKRPVLLDLHSRPEFGERLIRRFALVEQAEEMDCGAACLAMICRHHGLTLTLGKLREMANVTTAGATLDSLARAGESLGFTTRGVQCTRDALLGFELPFIVHWEGYHYVVVYGISQHHVWVADPALGFRKLSTEEFERGWSGTCLLFTASESMVQLSIARSPWLRFISYLTPYKRILAHLFLATFVIQLLGVVPPLIIQNILDGVVVHQNVGLLHLLIVGLIISNLFTQLMATIRAYLANFMVRNMDFAMMSQFFKHTLALPLSFFAKRKTGDIFARFQENQTIRAFLTESTVTTALNLLMVFIYFSIMFVYNVKLTLLLIAFVIPIAALTVVVTPRLKTYARDVFTASTDAKSYLMETLGGAETVKGMGIERAVRLRWEHKYAKALDQQYRAQSFHILVGLVSQLLNAATTIAVLWVGATLVLQRELTIGQLIAFNAFMGSVLAPLMGLVALWGQLNDAGVAMERLGDVLDLEPEQRPQDVASRVMLPDLQGEIRFDGVYFRYGGDETQYVLENISFHVRAGEMVAIVGRSGSGKTTLAKLMVGFYRPSEGTMSVDGYDLNVIDTEFFRAQVGYVMQTNLLFSGTIAENIACGDDAGDRRRIEEVAKMADAHAFISKLPLGYEQVVGERGIGLSGGQIQRLCIARALYHDPRLLVFDEATSALDTQSESNILANMHDILRGRTAVIIAHRLSTIMQADKILVLYEGAIVEQGRHEELLERRGMYYQLVQKQLSAA</sequence>
<keyword evidence="6" id="KW-0378">Hydrolase</keyword>
<dbReference type="Pfam" id="PF00027">
    <property type="entry name" value="cNMP_binding"/>
    <property type="match status" value="2"/>
</dbReference>
<dbReference type="CDD" id="cd18568">
    <property type="entry name" value="ABC_6TM_HetC_like"/>
    <property type="match status" value="1"/>
</dbReference>
<dbReference type="InterPro" id="IPR005074">
    <property type="entry name" value="Peptidase_C39"/>
</dbReference>
<dbReference type="SUPFAM" id="SSF90123">
    <property type="entry name" value="ABC transporter transmembrane region"/>
    <property type="match status" value="1"/>
</dbReference>
<dbReference type="InterPro" id="IPR039421">
    <property type="entry name" value="Type_1_exporter"/>
</dbReference>
<keyword evidence="8 11" id="KW-1133">Transmembrane helix</keyword>
<organism evidence="16 17">
    <name type="scientific">Cupriavidus pampae</name>
    <dbReference type="NCBI Taxonomy" id="659251"/>
    <lineage>
        <taxon>Bacteria</taxon>
        <taxon>Pseudomonadati</taxon>
        <taxon>Pseudomonadota</taxon>
        <taxon>Betaproteobacteria</taxon>
        <taxon>Burkholderiales</taxon>
        <taxon>Burkholderiaceae</taxon>
        <taxon>Cupriavidus</taxon>
    </lineage>
</organism>
<feature type="transmembrane region" description="Helical" evidence="11">
    <location>
        <begin position="562"/>
        <end position="581"/>
    </location>
</feature>
<dbReference type="Gene3D" id="1.20.1560.10">
    <property type="entry name" value="ABC transporter type 1, transmembrane domain"/>
    <property type="match status" value="1"/>
</dbReference>
<evidence type="ECO:0000256" key="5">
    <source>
        <dbReference type="ARBA" id="ARBA00022741"/>
    </source>
</evidence>
<feature type="transmembrane region" description="Helical" evidence="11">
    <location>
        <begin position="630"/>
        <end position="648"/>
    </location>
</feature>
<feature type="transmembrane region" description="Helical" evidence="11">
    <location>
        <begin position="744"/>
        <end position="768"/>
    </location>
</feature>
<dbReference type="Pfam" id="PF03412">
    <property type="entry name" value="Peptidase_C39"/>
    <property type="match status" value="1"/>
</dbReference>
<evidence type="ECO:0000259" key="12">
    <source>
        <dbReference type="PROSITE" id="PS50042"/>
    </source>
</evidence>
<feature type="compositionally biased region" description="Low complexity" evidence="10">
    <location>
        <begin position="10"/>
        <end position="27"/>
    </location>
</feature>
<dbReference type="SUPFAM" id="SSF52540">
    <property type="entry name" value="P-loop containing nucleoside triphosphate hydrolases"/>
    <property type="match status" value="1"/>
</dbReference>
<evidence type="ECO:0000313" key="17">
    <source>
        <dbReference type="Proteomes" id="UP000706525"/>
    </source>
</evidence>
<dbReference type="Proteomes" id="UP000706525">
    <property type="component" value="Unassembled WGS sequence"/>
</dbReference>
<dbReference type="EMBL" id="CAJZAG010000003">
    <property type="protein sequence ID" value="CAG9168987.1"/>
    <property type="molecule type" value="Genomic_DNA"/>
</dbReference>
<dbReference type="CDD" id="cd00038">
    <property type="entry name" value="CAP_ED"/>
    <property type="match status" value="2"/>
</dbReference>
<dbReference type="PROSITE" id="PS50929">
    <property type="entry name" value="ABC_TM1F"/>
    <property type="match status" value="1"/>
</dbReference>
<keyword evidence="9 11" id="KW-0472">Membrane</keyword>
<evidence type="ECO:0000256" key="3">
    <source>
        <dbReference type="ARBA" id="ARBA00022519"/>
    </source>
</evidence>
<dbReference type="InterPro" id="IPR014710">
    <property type="entry name" value="RmlC-like_jellyroll"/>
</dbReference>
<dbReference type="InterPro" id="IPR003593">
    <property type="entry name" value="AAA+_ATPase"/>
</dbReference>
<dbReference type="InterPro" id="IPR036640">
    <property type="entry name" value="ABC1_TM_sf"/>
</dbReference>
<accession>A0ABN7YAY3</accession>
<keyword evidence="7 16" id="KW-0067">ATP-binding</keyword>
<evidence type="ECO:0000259" key="14">
    <source>
        <dbReference type="PROSITE" id="PS50929"/>
    </source>
</evidence>
<dbReference type="SMART" id="SM00100">
    <property type="entry name" value="cNMP"/>
    <property type="match status" value="2"/>
</dbReference>
<feature type="region of interest" description="Disordered" evidence="10">
    <location>
        <begin position="1"/>
        <end position="36"/>
    </location>
</feature>
<evidence type="ECO:0000259" key="15">
    <source>
        <dbReference type="PROSITE" id="PS50990"/>
    </source>
</evidence>
<dbReference type="InterPro" id="IPR018488">
    <property type="entry name" value="cNMP-bd_CS"/>
</dbReference>
<dbReference type="Pfam" id="PF00664">
    <property type="entry name" value="ABC_membrane"/>
    <property type="match status" value="1"/>
</dbReference>
<name>A0ABN7YAY3_9BURK</name>
<evidence type="ECO:0000256" key="7">
    <source>
        <dbReference type="ARBA" id="ARBA00022840"/>
    </source>
</evidence>
<evidence type="ECO:0000256" key="10">
    <source>
        <dbReference type="SAM" id="MobiDB-lite"/>
    </source>
</evidence>
<proteinExistence type="predicted"/>
<feature type="domain" description="Peptidase C39" evidence="15">
    <location>
        <begin position="342"/>
        <end position="461"/>
    </location>
</feature>
<gene>
    <name evidence="16" type="primary">btuD_6</name>
    <name evidence="16" type="ORF">LMG32289_01546</name>
</gene>
<dbReference type="InterPro" id="IPR003439">
    <property type="entry name" value="ABC_transporter-like_ATP-bd"/>
</dbReference>
<evidence type="ECO:0000256" key="9">
    <source>
        <dbReference type="ARBA" id="ARBA00023136"/>
    </source>
</evidence>
<dbReference type="SUPFAM" id="SSF51206">
    <property type="entry name" value="cAMP-binding domain-like"/>
    <property type="match status" value="2"/>
</dbReference>
<dbReference type="InterPro" id="IPR027417">
    <property type="entry name" value="P-loop_NTPase"/>
</dbReference>
<keyword evidence="3" id="KW-0997">Cell inner membrane</keyword>
<feature type="domain" description="Cyclic nucleotide-binding" evidence="12">
    <location>
        <begin position="181"/>
        <end position="292"/>
    </location>
</feature>
<protein>
    <submittedName>
        <fullName evidence="16">Vitamin B12 import ATP-binding protein BtuD</fullName>
    </submittedName>
</protein>
<dbReference type="Gene3D" id="3.40.50.300">
    <property type="entry name" value="P-loop containing nucleotide triphosphate hydrolases"/>
    <property type="match status" value="1"/>
</dbReference>
<evidence type="ECO:0000256" key="11">
    <source>
        <dbReference type="SAM" id="Phobius"/>
    </source>
</evidence>
<dbReference type="InterPro" id="IPR017871">
    <property type="entry name" value="ABC_transporter-like_CS"/>
</dbReference>
<dbReference type="PROSITE" id="PS00888">
    <property type="entry name" value="CNMP_BINDING_1"/>
    <property type="match status" value="1"/>
</dbReference>
<dbReference type="InterPro" id="IPR000595">
    <property type="entry name" value="cNMP-bd_dom"/>
</dbReference>
<dbReference type="InterPro" id="IPR011527">
    <property type="entry name" value="ABC1_TM_dom"/>
</dbReference>
<dbReference type="PANTHER" id="PTHR43394">
    <property type="entry name" value="ATP-DEPENDENT PERMEASE MDL1, MITOCHONDRIAL"/>
    <property type="match status" value="1"/>
</dbReference>